<accession>A0ABS6V1T7</accession>
<proteinExistence type="predicted"/>
<name>A0ABS6V1T7_9PSEU</name>
<organism evidence="1 2">
    <name type="scientific">Pseudonocardia abyssalis</name>
    <dbReference type="NCBI Taxonomy" id="2792008"/>
    <lineage>
        <taxon>Bacteria</taxon>
        <taxon>Bacillati</taxon>
        <taxon>Actinomycetota</taxon>
        <taxon>Actinomycetes</taxon>
        <taxon>Pseudonocardiales</taxon>
        <taxon>Pseudonocardiaceae</taxon>
        <taxon>Pseudonocardia</taxon>
    </lineage>
</organism>
<evidence type="ECO:0000313" key="2">
    <source>
        <dbReference type="Proteomes" id="UP000694287"/>
    </source>
</evidence>
<gene>
    <name evidence="1" type="ORF">I4I81_30020</name>
</gene>
<keyword evidence="2" id="KW-1185">Reference proteome</keyword>
<protein>
    <submittedName>
        <fullName evidence="1">N-acetyltransferase</fullName>
    </submittedName>
</protein>
<reference evidence="1 2" key="1">
    <citation type="submission" date="2020-11" db="EMBL/GenBank/DDBJ databases">
        <title>Pseudonocardia abyssalis sp. nov. and Pseudonocardia oceani sp. nov., description and phylogenomic analysis of two novel actinomycetes isolated from the deep Southern Ocean.</title>
        <authorList>
            <person name="Parra J."/>
        </authorList>
    </citation>
    <scope>NUCLEOTIDE SEQUENCE [LARGE SCALE GENOMIC DNA]</scope>
    <source>
        <strain evidence="1 2">KRD-168</strain>
    </source>
</reference>
<evidence type="ECO:0000313" key="1">
    <source>
        <dbReference type="EMBL" id="MBW0138470.1"/>
    </source>
</evidence>
<dbReference type="Proteomes" id="UP000694287">
    <property type="component" value="Unassembled WGS sequence"/>
</dbReference>
<comment type="caution">
    <text evidence="1">The sequence shown here is derived from an EMBL/GenBank/DDBJ whole genome shotgun (WGS) entry which is preliminary data.</text>
</comment>
<dbReference type="EMBL" id="JADQDK010000001">
    <property type="protein sequence ID" value="MBW0138470.1"/>
    <property type="molecule type" value="Genomic_DNA"/>
</dbReference>
<sequence>MTPTPDRTHRSLATLLVDAADGRFPEPDGTWIRVAPWRPGVEAVVAFTGFAVLAVDGPVPGPVDGFGGAHDPRLIAALAGPDGWIDSLDAVLVARGTGGPPVLVGRPDLVGHPRAAFARAVRDDVRVLGRPTGDEIAVLGRGIAGLTELSMEVPPAVRGGTGRAMVRDALASVTAGDVVVAACAPGNAASLRTLLAAGFVPVGSSQLFRRASASQ</sequence>